<dbReference type="AlphaFoldDB" id="A0A9W6TX84"/>
<name>A0A9W6TX84_9STRA</name>
<sequence length="580" mass="67381">MTYSPEQYELNKERIKAAQKRYYLKTRETRLAKQQEYDEKNREEIRARKKKNYLRLKRLNIQAVKRGSSYRVKVRGRTGKMVYVSNISRSVNKKLVAKQYNVSVKTFEKHMPPDYKADPKYRFYTGNHMESHLYEGIEATDFYDKLENVLSTQASAFKVNIALGYELVSKTDPDDTRYFYPNLANTYVFNKPVAINSKADIRKKVISEIRSMELADKLNYPSSGYKLKAITAFKIFVYHRDHALGDSEAVIPKVIRENKHVINFPKTNNKCVFHCIAWHTFQSTKKDPRRIQAQVKDAFKRYCYFKGIKYTLSLFRSFKPIDLLQLDEVEDCFQLGINVYSMDVATGNVESIRRSDKGYEAMDILSHENHALYIKNIDMLQSKYQCPKCEMIFVSGERLKNHKKNQCELVNIESFPTEPTIYKPAQNTIRSLLTKYSIKDADHYIDHFIVYDFEAILKPTATQHGENTVFTNEHIPVSVSVADSLTEGVRCFVNDDPKILLMDMFKYIGDVSVKIQQYNVDKYKSLLQKIINAHGLTGMEVPGANSDKKYKMSDVESWIKGGNLTRYQYSASILVDTILT</sequence>
<accession>A0A9W6TX84</accession>
<dbReference type="OrthoDB" id="109895at2759"/>
<organism evidence="1 2">
    <name type="scientific">Phytophthora lilii</name>
    <dbReference type="NCBI Taxonomy" id="2077276"/>
    <lineage>
        <taxon>Eukaryota</taxon>
        <taxon>Sar</taxon>
        <taxon>Stramenopiles</taxon>
        <taxon>Oomycota</taxon>
        <taxon>Peronosporomycetes</taxon>
        <taxon>Peronosporales</taxon>
        <taxon>Peronosporaceae</taxon>
        <taxon>Phytophthora</taxon>
    </lineage>
</organism>
<evidence type="ECO:0000313" key="1">
    <source>
        <dbReference type="EMBL" id="GMF21040.1"/>
    </source>
</evidence>
<comment type="caution">
    <text evidence="1">The sequence shown here is derived from an EMBL/GenBank/DDBJ whole genome shotgun (WGS) entry which is preliminary data.</text>
</comment>
<reference evidence="1" key="1">
    <citation type="submission" date="2023-04" db="EMBL/GenBank/DDBJ databases">
        <title>Phytophthora lilii NBRC 32176.</title>
        <authorList>
            <person name="Ichikawa N."/>
            <person name="Sato H."/>
            <person name="Tonouchi N."/>
        </authorList>
    </citation>
    <scope>NUCLEOTIDE SEQUENCE</scope>
    <source>
        <strain evidence="1">NBRC 32176</strain>
    </source>
</reference>
<protein>
    <submittedName>
        <fullName evidence="1">Unnamed protein product</fullName>
    </submittedName>
</protein>
<dbReference type="Proteomes" id="UP001165083">
    <property type="component" value="Unassembled WGS sequence"/>
</dbReference>
<keyword evidence="2" id="KW-1185">Reference proteome</keyword>
<evidence type="ECO:0000313" key="2">
    <source>
        <dbReference type="Proteomes" id="UP001165083"/>
    </source>
</evidence>
<dbReference type="EMBL" id="BSXW01000393">
    <property type="protein sequence ID" value="GMF21040.1"/>
    <property type="molecule type" value="Genomic_DNA"/>
</dbReference>
<gene>
    <name evidence="1" type="ORF">Plil01_000825900</name>
</gene>
<proteinExistence type="predicted"/>